<evidence type="ECO:0000259" key="1">
    <source>
        <dbReference type="Pfam" id="PF24703"/>
    </source>
</evidence>
<dbReference type="AlphaFoldDB" id="A0ABC9TS40"/>
<dbReference type="Proteomes" id="UP000016491">
    <property type="component" value="Unassembled WGS sequence"/>
</dbReference>
<dbReference type="InterPro" id="IPR056083">
    <property type="entry name" value="DUF7666"/>
</dbReference>
<protein>
    <recommendedName>
        <fullName evidence="1">DUF7666 domain-containing protein</fullName>
    </recommendedName>
</protein>
<organism evidence="2 3">
    <name type="scientific">[Clostridium] symbiosum ATCC 14940</name>
    <dbReference type="NCBI Taxonomy" id="411472"/>
    <lineage>
        <taxon>Bacteria</taxon>
        <taxon>Bacillati</taxon>
        <taxon>Bacillota</taxon>
        <taxon>Clostridia</taxon>
        <taxon>Lachnospirales</taxon>
        <taxon>Lachnospiraceae</taxon>
        <taxon>Otoolea</taxon>
    </lineage>
</organism>
<dbReference type="RefSeq" id="WP_002571645.1">
    <property type="nucleotide sequence ID" value="NZ_KE992859.1"/>
</dbReference>
<proteinExistence type="predicted"/>
<accession>A0ABC9TS40</accession>
<reference evidence="2 3" key="1">
    <citation type="submission" date="2013-07" db="EMBL/GenBank/DDBJ databases">
        <authorList>
            <person name="Weinstock G."/>
            <person name="Sodergren E."/>
            <person name="Wylie T."/>
            <person name="Fulton L."/>
            <person name="Fulton R."/>
            <person name="Fronick C."/>
            <person name="O'Laughlin M."/>
            <person name="Godfrey J."/>
            <person name="Miner T."/>
            <person name="Herter B."/>
            <person name="Appelbaum E."/>
            <person name="Cordes M."/>
            <person name="Lek S."/>
            <person name="Wollam A."/>
            <person name="Pepin K.H."/>
            <person name="Palsikar V.B."/>
            <person name="Mitreva M."/>
            <person name="Wilson R.K."/>
        </authorList>
    </citation>
    <scope>NUCLEOTIDE SEQUENCE [LARGE SCALE GENOMIC DNA]</scope>
    <source>
        <strain evidence="2 3">ATCC 14940</strain>
    </source>
</reference>
<feature type="domain" description="DUF7666" evidence="1">
    <location>
        <begin position="2"/>
        <end position="99"/>
    </location>
</feature>
<evidence type="ECO:0000313" key="3">
    <source>
        <dbReference type="Proteomes" id="UP000016491"/>
    </source>
</evidence>
<sequence>MIVAYKAFDKDLSCTSGGNRFQYRLGIWNEEDVANCSHNGFHCAENPLDCLTYYSDWSNAVYYMVLADGDIDEDAHDSKISATRLKLVKQLNLAEFIAHSLRYICEHPMRSNHARVADNEGEARNGFVVVRGKNPAAKGKTGDVLGFVKEDAGSRDVSEIGLFVVDGKEILPDTWYLTDGSITERKAA</sequence>
<evidence type="ECO:0000313" key="2">
    <source>
        <dbReference type="EMBL" id="ERI74143.1"/>
    </source>
</evidence>
<gene>
    <name evidence="2" type="ORF">CLOSYM_04263</name>
</gene>
<dbReference type="Pfam" id="PF24703">
    <property type="entry name" value="DUF7666"/>
    <property type="match status" value="1"/>
</dbReference>
<name>A0ABC9TS40_CLOSY</name>
<dbReference type="EMBL" id="AWSU01000342">
    <property type="protein sequence ID" value="ERI74143.1"/>
    <property type="molecule type" value="Genomic_DNA"/>
</dbReference>
<comment type="caution">
    <text evidence="2">The sequence shown here is derived from an EMBL/GenBank/DDBJ whole genome shotgun (WGS) entry which is preliminary data.</text>
</comment>